<protein>
    <submittedName>
        <fullName evidence="1">Uncharacterized protein</fullName>
    </submittedName>
</protein>
<name>A0A4Z1CIJ0_9ACTN</name>
<gene>
    <name evidence="1" type="ORF">EXE59_18985</name>
</gene>
<dbReference type="EMBL" id="SRRO01000001">
    <property type="protein sequence ID" value="TGN65807.1"/>
    <property type="molecule type" value="Genomic_DNA"/>
</dbReference>
<accession>A0A4Z1CIJ0</accession>
<dbReference type="RefSeq" id="WP_135840297.1">
    <property type="nucleotide sequence ID" value="NZ_SRRO01000001.1"/>
</dbReference>
<organism evidence="1 2">
    <name type="scientific">Nocardioides eburneiflavus</name>
    <dbReference type="NCBI Taxonomy" id="2518372"/>
    <lineage>
        <taxon>Bacteria</taxon>
        <taxon>Bacillati</taxon>
        <taxon>Actinomycetota</taxon>
        <taxon>Actinomycetes</taxon>
        <taxon>Propionibacteriales</taxon>
        <taxon>Nocardioidaceae</taxon>
        <taxon>Nocardioides</taxon>
    </lineage>
</organism>
<dbReference type="AlphaFoldDB" id="A0A4Z1CIJ0"/>
<dbReference type="Proteomes" id="UP000297496">
    <property type="component" value="Unassembled WGS sequence"/>
</dbReference>
<evidence type="ECO:0000313" key="2">
    <source>
        <dbReference type="Proteomes" id="UP000297496"/>
    </source>
</evidence>
<proteinExistence type="predicted"/>
<reference evidence="1 2" key="1">
    <citation type="submission" date="2019-04" db="EMBL/GenBank/DDBJ databases">
        <title>Three New Species of Nocardioides, Nocardioides euryhalodurans sp. nov., Nocardioides seonyuensis sp. nov. and Nocardioides eburneoflavus sp. nov. Isolated from Soil.</title>
        <authorList>
            <person name="Roh S.G."/>
            <person name="Lee C."/>
            <person name="Kim M.-K."/>
            <person name="Kim S.B."/>
        </authorList>
    </citation>
    <scope>NUCLEOTIDE SEQUENCE [LARGE SCALE GENOMIC DNA]</scope>
    <source>
        <strain evidence="1 2">MMS17-SY213</strain>
    </source>
</reference>
<evidence type="ECO:0000313" key="1">
    <source>
        <dbReference type="EMBL" id="TGN65807.1"/>
    </source>
</evidence>
<comment type="caution">
    <text evidence="1">The sequence shown here is derived from an EMBL/GenBank/DDBJ whole genome shotgun (WGS) entry which is preliminary data.</text>
</comment>
<keyword evidence="2" id="KW-1185">Reference proteome</keyword>
<sequence>MPNPDMGTGIEVMGSEMAVDEAQDAFNGAWIACGSVIDTMPAVMGDEYQSSWDDIGINLAMIFM</sequence>